<feature type="region of interest" description="Disordered" evidence="1">
    <location>
        <begin position="83"/>
        <end position="117"/>
    </location>
</feature>
<gene>
    <name evidence="3" type="ORF">SAMN06265337_3008</name>
</gene>
<dbReference type="Proteomes" id="UP000198131">
    <property type="component" value="Unassembled WGS sequence"/>
</dbReference>
<organism evidence="3 4">
    <name type="scientific">Hymenobacter gelipurpurascens</name>
    <dbReference type="NCBI Taxonomy" id="89968"/>
    <lineage>
        <taxon>Bacteria</taxon>
        <taxon>Pseudomonadati</taxon>
        <taxon>Bacteroidota</taxon>
        <taxon>Cytophagia</taxon>
        <taxon>Cytophagales</taxon>
        <taxon>Hymenobacteraceae</taxon>
        <taxon>Hymenobacter</taxon>
    </lineage>
</organism>
<evidence type="ECO:0000256" key="1">
    <source>
        <dbReference type="SAM" id="MobiDB-lite"/>
    </source>
</evidence>
<keyword evidence="2" id="KW-1133">Transmembrane helix</keyword>
<feature type="transmembrane region" description="Helical" evidence="2">
    <location>
        <begin position="20"/>
        <end position="38"/>
    </location>
</feature>
<name>A0A212UBX0_9BACT</name>
<protein>
    <submittedName>
        <fullName evidence="3">Uncharacterized protein</fullName>
    </submittedName>
</protein>
<dbReference type="EMBL" id="FYEW01000002">
    <property type="protein sequence ID" value="SNC75696.1"/>
    <property type="molecule type" value="Genomic_DNA"/>
</dbReference>
<reference evidence="4" key="1">
    <citation type="submission" date="2017-06" db="EMBL/GenBank/DDBJ databases">
        <authorList>
            <person name="Varghese N."/>
            <person name="Submissions S."/>
        </authorList>
    </citation>
    <scope>NUCLEOTIDE SEQUENCE [LARGE SCALE GENOMIC DNA]</scope>
    <source>
        <strain evidence="4">DSM 11116</strain>
    </source>
</reference>
<keyword evidence="2" id="KW-0472">Membrane</keyword>
<evidence type="ECO:0000313" key="3">
    <source>
        <dbReference type="EMBL" id="SNC75696.1"/>
    </source>
</evidence>
<keyword evidence="4" id="KW-1185">Reference proteome</keyword>
<accession>A0A212UBX0</accession>
<evidence type="ECO:0000256" key="2">
    <source>
        <dbReference type="SAM" id="Phobius"/>
    </source>
</evidence>
<keyword evidence="2" id="KW-0812">Transmembrane</keyword>
<proteinExistence type="predicted"/>
<dbReference type="AlphaFoldDB" id="A0A212UBX0"/>
<evidence type="ECO:0000313" key="4">
    <source>
        <dbReference type="Proteomes" id="UP000198131"/>
    </source>
</evidence>
<feature type="transmembrane region" description="Helical" evidence="2">
    <location>
        <begin position="50"/>
        <end position="73"/>
    </location>
</feature>
<sequence length="117" mass="13279">MNRTPTWPVTYKPILRQTGILAAVSLGLALLLVAYLFGVQDHFFGRLFGAFFVFFWLLAVTFLGIMPFVSWAATSWFGKTWAEESTEPIRRPKPRVAASPTRKPTRTATRLDSTKNR</sequence>